<proteinExistence type="predicted"/>
<organism evidence="3 4">
    <name type="scientific">Candidatus Alistipes intestinigallinarum</name>
    <dbReference type="NCBI Taxonomy" id="2838440"/>
    <lineage>
        <taxon>Bacteria</taxon>
        <taxon>Pseudomonadati</taxon>
        <taxon>Bacteroidota</taxon>
        <taxon>Bacteroidia</taxon>
        <taxon>Bacteroidales</taxon>
        <taxon>Rikenellaceae</taxon>
        <taxon>Alistipes</taxon>
    </lineage>
</organism>
<accession>A0A9D2CA99</accession>
<gene>
    <name evidence="3" type="ORF">H9828_01570</name>
</gene>
<evidence type="ECO:0000256" key="1">
    <source>
        <dbReference type="SAM" id="MobiDB-lite"/>
    </source>
</evidence>
<protein>
    <submittedName>
        <fullName evidence="3">Uncharacterized protein</fullName>
    </submittedName>
</protein>
<feature type="signal peptide" evidence="2">
    <location>
        <begin position="1"/>
        <end position="20"/>
    </location>
</feature>
<keyword evidence="2" id="KW-0732">Signal</keyword>
<name>A0A9D2CA99_9BACT</name>
<feature type="region of interest" description="Disordered" evidence="1">
    <location>
        <begin position="88"/>
        <end position="110"/>
    </location>
</feature>
<dbReference type="AlphaFoldDB" id="A0A9D2CA99"/>
<feature type="chain" id="PRO_5039526354" evidence="2">
    <location>
        <begin position="21"/>
        <end position="303"/>
    </location>
</feature>
<evidence type="ECO:0000313" key="4">
    <source>
        <dbReference type="Proteomes" id="UP000886844"/>
    </source>
</evidence>
<evidence type="ECO:0000313" key="3">
    <source>
        <dbReference type="EMBL" id="HIY68086.1"/>
    </source>
</evidence>
<comment type="caution">
    <text evidence="3">The sequence shown here is derived from an EMBL/GenBank/DDBJ whole genome shotgun (WGS) entry which is preliminary data.</text>
</comment>
<reference evidence="3" key="1">
    <citation type="journal article" date="2021" name="PeerJ">
        <title>Extensive microbial diversity within the chicken gut microbiome revealed by metagenomics and culture.</title>
        <authorList>
            <person name="Gilroy R."/>
            <person name="Ravi A."/>
            <person name="Getino M."/>
            <person name="Pursley I."/>
            <person name="Horton D.L."/>
            <person name="Alikhan N.F."/>
            <person name="Baker D."/>
            <person name="Gharbi K."/>
            <person name="Hall N."/>
            <person name="Watson M."/>
            <person name="Adriaenssens E.M."/>
            <person name="Foster-Nyarko E."/>
            <person name="Jarju S."/>
            <person name="Secka A."/>
            <person name="Antonio M."/>
            <person name="Oren A."/>
            <person name="Chaudhuri R.R."/>
            <person name="La Ragione R."/>
            <person name="Hildebrand F."/>
            <person name="Pallen M.J."/>
        </authorList>
    </citation>
    <scope>NUCLEOTIDE SEQUENCE</scope>
    <source>
        <strain evidence="3">5134</strain>
    </source>
</reference>
<sequence length="303" mass="34240">MKRSLMLLLAAFCGVFTAAAQDLIVKTDSTKIEAKVVEITPENVRYKRFSNPEGPTYVLPVIEIHYIRYANGEMEYYTRSIPATPLTPATPVAERPAAPTAPAAPAASEAMAQTPGGQYVLKEYEIGELYDRDGVKGIVCLLSEDKRHGLVISLDEIYLHWSEFRKPDLRVVGADNRTDGMDNMEKVARYIEANGLSWDDFPAFKWCRDKGEGWYLPAIDELLTIGHNYNGGTRMRNDRQARNKFNGALKDAGGERMDRMVYYFSSTEVDEKSAHTSHMSIEPPYVVDIPKYNKFLVRAVHRF</sequence>
<reference evidence="3" key="2">
    <citation type="submission" date="2021-04" db="EMBL/GenBank/DDBJ databases">
        <authorList>
            <person name="Gilroy R."/>
        </authorList>
    </citation>
    <scope>NUCLEOTIDE SEQUENCE</scope>
    <source>
        <strain evidence="3">5134</strain>
    </source>
</reference>
<dbReference type="Proteomes" id="UP000886844">
    <property type="component" value="Unassembled WGS sequence"/>
</dbReference>
<evidence type="ECO:0000256" key="2">
    <source>
        <dbReference type="SAM" id="SignalP"/>
    </source>
</evidence>
<dbReference type="EMBL" id="DXDA01000015">
    <property type="protein sequence ID" value="HIY68086.1"/>
    <property type="molecule type" value="Genomic_DNA"/>
</dbReference>